<dbReference type="EMBL" id="QGLE01000002">
    <property type="protein sequence ID" value="PWR24981.1"/>
    <property type="molecule type" value="Genomic_DNA"/>
</dbReference>
<gene>
    <name evidence="1" type="ORF">DKG74_04220</name>
</gene>
<proteinExistence type="predicted"/>
<reference evidence="1 2" key="1">
    <citation type="submission" date="2018-05" db="EMBL/GenBank/DDBJ databases">
        <title>Zavarzinia sp. HR-AS.</title>
        <authorList>
            <person name="Lee Y."/>
            <person name="Jeon C.O."/>
        </authorList>
    </citation>
    <scope>NUCLEOTIDE SEQUENCE [LARGE SCALE GENOMIC DNA]</scope>
    <source>
        <strain evidence="1 2">HR-AS</strain>
    </source>
</reference>
<comment type="caution">
    <text evidence="1">The sequence shown here is derived from an EMBL/GenBank/DDBJ whole genome shotgun (WGS) entry which is preliminary data.</text>
</comment>
<evidence type="ECO:0000313" key="2">
    <source>
        <dbReference type="Proteomes" id="UP000245461"/>
    </source>
</evidence>
<keyword evidence="2" id="KW-1185">Reference proteome</keyword>
<accession>A0A317EE02</accession>
<evidence type="ECO:0000313" key="1">
    <source>
        <dbReference type="EMBL" id="PWR24981.1"/>
    </source>
</evidence>
<organism evidence="1 2">
    <name type="scientific">Zavarzinia aquatilis</name>
    <dbReference type="NCBI Taxonomy" id="2211142"/>
    <lineage>
        <taxon>Bacteria</taxon>
        <taxon>Pseudomonadati</taxon>
        <taxon>Pseudomonadota</taxon>
        <taxon>Alphaproteobacteria</taxon>
        <taxon>Rhodospirillales</taxon>
        <taxon>Zavarziniaceae</taxon>
        <taxon>Zavarzinia</taxon>
    </lineage>
</organism>
<dbReference type="RefSeq" id="WP_109902969.1">
    <property type="nucleotide sequence ID" value="NZ_QGLE01000002.1"/>
</dbReference>
<dbReference type="AlphaFoldDB" id="A0A317EE02"/>
<dbReference type="Proteomes" id="UP000245461">
    <property type="component" value="Unassembled WGS sequence"/>
</dbReference>
<name>A0A317EE02_9PROT</name>
<sequence length="65" mass="7001">MAAIYLGLDVGKEFRTVAVSDVAAPSTAIVLTLDDTKVTDKQQVIVALQDLRNYLVGADWPPPET</sequence>
<protein>
    <submittedName>
        <fullName evidence="1">Uncharacterized protein</fullName>
    </submittedName>
</protein>